<organism evidence="1 2">
    <name type="scientific">Nocardia amamiensis</name>
    <dbReference type="NCBI Taxonomy" id="404578"/>
    <lineage>
        <taxon>Bacteria</taxon>
        <taxon>Bacillati</taxon>
        <taxon>Actinomycetota</taxon>
        <taxon>Actinomycetes</taxon>
        <taxon>Mycobacteriales</taxon>
        <taxon>Nocardiaceae</taxon>
        <taxon>Nocardia</taxon>
    </lineage>
</organism>
<evidence type="ECO:0000313" key="2">
    <source>
        <dbReference type="Proteomes" id="UP000702209"/>
    </source>
</evidence>
<gene>
    <name evidence="1" type="ORF">IU459_14040</name>
</gene>
<keyword evidence="2" id="KW-1185">Reference proteome</keyword>
<dbReference type="Proteomes" id="UP000702209">
    <property type="component" value="Unassembled WGS sequence"/>
</dbReference>
<comment type="caution">
    <text evidence="1">The sequence shown here is derived from an EMBL/GenBank/DDBJ whole genome shotgun (WGS) entry which is preliminary data.</text>
</comment>
<proteinExistence type="predicted"/>
<sequence length="228" mass="24353">MGFQLPHPEVLWARVTVLDVITSATHADQRAAGGEEIGQTARVAGGRLINDDGEGNWYSLVRYPGERALLFGRDEDNEVAGTAYDPLAAAPGWVRAVDPATNLPGGVDGPVTFVRWWEFGRWQHTPTDLDDGLEMSLSAAADREGFTGSVMSAAIHAKWVEMDYEAGKLTARTVDPTALNALCDATENGTLTKAHLYFLQPGLTAPAFTYLSAAGVLSATDKPTAPLP</sequence>
<dbReference type="RefSeq" id="WP_195129956.1">
    <property type="nucleotide sequence ID" value="NZ_JADLQX010000009.1"/>
</dbReference>
<reference evidence="1 2" key="1">
    <citation type="submission" date="2020-10" db="EMBL/GenBank/DDBJ databases">
        <title>Identification of Nocardia species via Next-generation sequencing and recognition of intraspecies genetic diversity.</title>
        <authorList>
            <person name="Li P."/>
            <person name="Li P."/>
            <person name="Lu B."/>
        </authorList>
    </citation>
    <scope>NUCLEOTIDE SEQUENCE [LARGE SCALE GENOMIC DNA]</scope>
    <source>
        <strain evidence="1 2">BJ06-0157</strain>
    </source>
</reference>
<dbReference type="EMBL" id="JADLQX010000009">
    <property type="protein sequence ID" value="MBF6298653.1"/>
    <property type="molecule type" value="Genomic_DNA"/>
</dbReference>
<protein>
    <submittedName>
        <fullName evidence="1">Uncharacterized protein</fullName>
    </submittedName>
</protein>
<name>A0ABS0CS48_9NOCA</name>
<evidence type="ECO:0000313" key="1">
    <source>
        <dbReference type="EMBL" id="MBF6298653.1"/>
    </source>
</evidence>
<accession>A0ABS0CS48</accession>